<feature type="compositionally biased region" description="Basic and acidic residues" evidence="1">
    <location>
        <begin position="44"/>
        <end position="59"/>
    </location>
</feature>
<feature type="region of interest" description="Disordered" evidence="1">
    <location>
        <begin position="44"/>
        <end position="79"/>
    </location>
</feature>
<comment type="caution">
    <text evidence="3">The sequence shown here is derived from an EMBL/GenBank/DDBJ whole genome shotgun (WGS) entry which is preliminary data.</text>
</comment>
<evidence type="ECO:0000256" key="1">
    <source>
        <dbReference type="SAM" id="MobiDB-lite"/>
    </source>
</evidence>
<evidence type="ECO:0000256" key="2">
    <source>
        <dbReference type="SAM" id="SignalP"/>
    </source>
</evidence>
<feature type="signal peptide" evidence="2">
    <location>
        <begin position="1"/>
        <end position="20"/>
    </location>
</feature>
<dbReference type="RefSeq" id="WP_148578818.1">
    <property type="nucleotide sequence ID" value="NZ_SDKK01000008.1"/>
</dbReference>
<gene>
    <name evidence="3" type="ORF">ETQ85_09475</name>
</gene>
<name>A0A6C2CXE7_9RHOO</name>
<accession>A0A6C2CXE7</accession>
<evidence type="ECO:0000313" key="3">
    <source>
        <dbReference type="EMBL" id="TYC58757.1"/>
    </source>
</evidence>
<keyword evidence="4" id="KW-1185">Reference proteome</keyword>
<keyword evidence="2" id="KW-0732">Signal</keyword>
<reference evidence="3 4" key="1">
    <citation type="submission" date="2019-01" db="EMBL/GenBank/DDBJ databases">
        <title>Zoogloea oleivorans genome sequencing and assembly.</title>
        <authorList>
            <person name="Tancsics A."/>
            <person name="Farkas M."/>
            <person name="Kriszt B."/>
            <person name="Maroti G."/>
            <person name="Horvath B."/>
        </authorList>
    </citation>
    <scope>NUCLEOTIDE SEQUENCE [LARGE SCALE GENOMIC DNA]</scope>
    <source>
        <strain evidence="3 4">Buc</strain>
    </source>
</reference>
<organism evidence="3 4">
    <name type="scientific">Zoogloea oleivorans</name>
    <dbReference type="NCBI Taxonomy" id="1552750"/>
    <lineage>
        <taxon>Bacteria</taxon>
        <taxon>Pseudomonadati</taxon>
        <taxon>Pseudomonadota</taxon>
        <taxon>Betaproteobacteria</taxon>
        <taxon>Rhodocyclales</taxon>
        <taxon>Zoogloeaceae</taxon>
        <taxon>Zoogloea</taxon>
    </lineage>
</organism>
<dbReference type="AlphaFoldDB" id="A0A6C2CXE7"/>
<proteinExistence type="predicted"/>
<protein>
    <submittedName>
        <fullName evidence="3">Uncharacterized protein</fullName>
    </submittedName>
</protein>
<evidence type="ECO:0000313" key="4">
    <source>
        <dbReference type="Proteomes" id="UP000389128"/>
    </source>
</evidence>
<sequence>MHRILAILLMLLVPLQFAWAAAESVDGHWGEDVVALGFHVHDTDHDHQHESDPDSDHDGLFGLNQIPDHGDHGEDGHHDGGHYHPLFSTLIINPDLNLGDPPPGVRPVRPPAAFTSHIPPLFDWPPSVLL</sequence>
<feature type="chain" id="PRO_5025692693" evidence="2">
    <location>
        <begin position="21"/>
        <end position="130"/>
    </location>
</feature>
<feature type="compositionally biased region" description="Basic and acidic residues" evidence="1">
    <location>
        <begin position="68"/>
        <end position="79"/>
    </location>
</feature>
<dbReference type="EMBL" id="SDKK01000008">
    <property type="protein sequence ID" value="TYC58757.1"/>
    <property type="molecule type" value="Genomic_DNA"/>
</dbReference>
<dbReference type="Proteomes" id="UP000389128">
    <property type="component" value="Unassembled WGS sequence"/>
</dbReference>